<evidence type="ECO:0000313" key="3">
    <source>
        <dbReference type="Proteomes" id="UP001634393"/>
    </source>
</evidence>
<evidence type="ECO:0000313" key="2">
    <source>
        <dbReference type="EMBL" id="KAL3820491.1"/>
    </source>
</evidence>
<sequence length="38" mass="4710">MLFTLKNNNTINTIHYSFCFFFICHFGKIIFIYFYLSF</sequence>
<proteinExistence type="predicted"/>
<keyword evidence="1" id="KW-0472">Membrane</keyword>
<evidence type="ECO:0000256" key="1">
    <source>
        <dbReference type="SAM" id="Phobius"/>
    </source>
</evidence>
<keyword evidence="1" id="KW-1133">Transmembrane helix</keyword>
<keyword evidence="3" id="KW-1185">Reference proteome</keyword>
<gene>
    <name evidence="2" type="ORF">ACJIZ3_006396</name>
</gene>
<keyword evidence="1" id="KW-0812">Transmembrane</keyword>
<protein>
    <submittedName>
        <fullName evidence="2">Uncharacterized protein</fullName>
    </submittedName>
</protein>
<comment type="caution">
    <text evidence="2">The sequence shown here is derived from an EMBL/GenBank/DDBJ whole genome shotgun (WGS) entry which is preliminary data.</text>
</comment>
<dbReference type="EMBL" id="JBJXBP010000007">
    <property type="protein sequence ID" value="KAL3820491.1"/>
    <property type="molecule type" value="Genomic_DNA"/>
</dbReference>
<accession>A0ABD3S7K1</accession>
<reference evidence="2 3" key="1">
    <citation type="submission" date="2024-12" db="EMBL/GenBank/DDBJ databases">
        <title>The unique morphological basis and parallel evolutionary history of personate flowers in Penstemon.</title>
        <authorList>
            <person name="Depatie T.H."/>
            <person name="Wessinger C.A."/>
        </authorList>
    </citation>
    <scope>NUCLEOTIDE SEQUENCE [LARGE SCALE GENOMIC DNA]</scope>
    <source>
        <strain evidence="2">WTNN_2</strain>
        <tissue evidence="2">Leaf</tissue>
    </source>
</reference>
<organism evidence="2 3">
    <name type="scientific">Penstemon smallii</name>
    <dbReference type="NCBI Taxonomy" id="265156"/>
    <lineage>
        <taxon>Eukaryota</taxon>
        <taxon>Viridiplantae</taxon>
        <taxon>Streptophyta</taxon>
        <taxon>Embryophyta</taxon>
        <taxon>Tracheophyta</taxon>
        <taxon>Spermatophyta</taxon>
        <taxon>Magnoliopsida</taxon>
        <taxon>eudicotyledons</taxon>
        <taxon>Gunneridae</taxon>
        <taxon>Pentapetalae</taxon>
        <taxon>asterids</taxon>
        <taxon>lamiids</taxon>
        <taxon>Lamiales</taxon>
        <taxon>Plantaginaceae</taxon>
        <taxon>Cheloneae</taxon>
        <taxon>Penstemon</taxon>
    </lineage>
</organism>
<name>A0ABD3S7K1_9LAMI</name>
<dbReference type="AlphaFoldDB" id="A0ABD3S7K1"/>
<feature type="transmembrane region" description="Helical" evidence="1">
    <location>
        <begin position="14"/>
        <end position="36"/>
    </location>
</feature>
<dbReference type="Proteomes" id="UP001634393">
    <property type="component" value="Unassembled WGS sequence"/>
</dbReference>